<dbReference type="PANTHER" id="PTHR10963:SF24">
    <property type="entry name" value="GLYCOSIDASE C21B10.07-RELATED"/>
    <property type="match status" value="1"/>
</dbReference>
<dbReference type="EMBL" id="HBIZ01013662">
    <property type="protein sequence ID" value="CAE0755709.1"/>
    <property type="molecule type" value="Transcribed_RNA"/>
</dbReference>
<dbReference type="GO" id="GO:0009251">
    <property type="term" value="P:glucan catabolic process"/>
    <property type="evidence" value="ECO:0007669"/>
    <property type="project" value="TreeGrafter"/>
</dbReference>
<reference evidence="3" key="1">
    <citation type="submission" date="2021-01" db="EMBL/GenBank/DDBJ databases">
        <authorList>
            <person name="Corre E."/>
            <person name="Pelletier E."/>
            <person name="Niang G."/>
            <person name="Scheremetjew M."/>
            <person name="Finn R."/>
            <person name="Kale V."/>
            <person name="Holt S."/>
            <person name="Cochrane G."/>
            <person name="Meng A."/>
            <person name="Brown T."/>
            <person name="Cohen L."/>
        </authorList>
    </citation>
    <scope>NUCLEOTIDE SEQUENCE</scope>
    <source>
        <strain evidence="3">CCMP645</strain>
    </source>
</reference>
<dbReference type="PROSITE" id="PS51762">
    <property type="entry name" value="GH16_2"/>
    <property type="match status" value="1"/>
</dbReference>
<evidence type="ECO:0000256" key="1">
    <source>
        <dbReference type="SAM" id="Phobius"/>
    </source>
</evidence>
<sequence>MPGGQCSLHHVPPSEVATYHLARAFQGKNFFEGWAFGEHDWTAGSSQYMNRSVAEAERMIEARDTHAIIRTGGKGDFLRRKSVRLTTQDSWMYALVALRFTHVPYGCGVWPAFWMNSGSGHWPDGGELDILEYVNFGDSRISFHTGGSKHCKLEPAVIQDCDDFETGRVSYNCYTDYEAGLNGCGPAKASSRRTGEEWAQSPGVLAAEWNAAGIKVFYFSEPEIPADLLNDQPRPDAWNANIIAYFPFAASQQVLPGLCPAPATLLEPQSIVLNIALCGSWASEDFLQTCSERIPEVAAADGSGRCLTIPAGIDSHLAKKDCCMSFVYDQYGDYGAEKMLQTAFFNITWLKVYQTQFSLSEVLTPSPPPFPPGMPPPSLPPSPPPAFLSAPFPWSVLAVVELLIIVVVFSVLLIPSLHKLFRTLLFADFLHDARRDPRLYSLMDRGTL</sequence>
<proteinExistence type="predicted"/>
<dbReference type="InterPro" id="IPR000757">
    <property type="entry name" value="Beta-glucanase-like"/>
</dbReference>
<dbReference type="SUPFAM" id="SSF49899">
    <property type="entry name" value="Concanavalin A-like lectins/glucanases"/>
    <property type="match status" value="1"/>
</dbReference>
<dbReference type="PANTHER" id="PTHR10963">
    <property type="entry name" value="GLYCOSYL HYDROLASE-RELATED"/>
    <property type="match status" value="1"/>
</dbReference>
<feature type="domain" description="GH16" evidence="2">
    <location>
        <begin position="6"/>
        <end position="265"/>
    </location>
</feature>
<keyword evidence="1" id="KW-0472">Membrane</keyword>
<keyword evidence="1" id="KW-1133">Transmembrane helix</keyword>
<dbReference type="Gene3D" id="2.60.120.200">
    <property type="match status" value="1"/>
</dbReference>
<dbReference type="GO" id="GO:0004553">
    <property type="term" value="F:hydrolase activity, hydrolyzing O-glycosyl compounds"/>
    <property type="evidence" value="ECO:0007669"/>
    <property type="project" value="InterPro"/>
</dbReference>
<name>A0A7S4B6B3_CHRCT</name>
<accession>A0A7S4B6B3</accession>
<keyword evidence="1" id="KW-0812">Transmembrane</keyword>
<gene>
    <name evidence="3" type="ORF">PCAR00345_LOCUS8297</name>
</gene>
<feature type="transmembrane region" description="Helical" evidence="1">
    <location>
        <begin position="392"/>
        <end position="414"/>
    </location>
</feature>
<organism evidence="3">
    <name type="scientific">Chrysotila carterae</name>
    <name type="common">Marine alga</name>
    <name type="synonym">Syracosphaera carterae</name>
    <dbReference type="NCBI Taxonomy" id="13221"/>
    <lineage>
        <taxon>Eukaryota</taxon>
        <taxon>Haptista</taxon>
        <taxon>Haptophyta</taxon>
        <taxon>Prymnesiophyceae</taxon>
        <taxon>Isochrysidales</taxon>
        <taxon>Isochrysidaceae</taxon>
        <taxon>Chrysotila</taxon>
    </lineage>
</organism>
<dbReference type="InterPro" id="IPR013320">
    <property type="entry name" value="ConA-like_dom_sf"/>
</dbReference>
<dbReference type="InterPro" id="IPR050546">
    <property type="entry name" value="Glycosyl_Hydrlase_16"/>
</dbReference>
<evidence type="ECO:0000259" key="2">
    <source>
        <dbReference type="PROSITE" id="PS51762"/>
    </source>
</evidence>
<dbReference type="Pfam" id="PF26113">
    <property type="entry name" value="GH16_XgeA"/>
    <property type="match status" value="1"/>
</dbReference>
<protein>
    <recommendedName>
        <fullName evidence="2">GH16 domain-containing protein</fullName>
    </recommendedName>
</protein>
<dbReference type="AlphaFoldDB" id="A0A7S4B6B3"/>
<evidence type="ECO:0000313" key="3">
    <source>
        <dbReference type="EMBL" id="CAE0755709.1"/>
    </source>
</evidence>